<dbReference type="Proteomes" id="UP001482620">
    <property type="component" value="Unassembled WGS sequence"/>
</dbReference>
<sequence length="114" mass="13435">MDGVEDCLEEFAARGVPQILKPQEEPLHPVTADLDSVTGLLQQFLHGQHDLNERWEKETLRQDQRWRQMQIQINNIRDDLEQQHRIEGQQIPQPLEQLEGVIEEHSVFSELPFF</sequence>
<reference evidence="1 2" key="1">
    <citation type="submission" date="2021-06" db="EMBL/GenBank/DDBJ databases">
        <authorList>
            <person name="Palmer J.M."/>
        </authorList>
    </citation>
    <scope>NUCLEOTIDE SEQUENCE [LARGE SCALE GENOMIC DNA]</scope>
    <source>
        <strain evidence="2">if_2019</strain>
        <tissue evidence="1">Muscle</tissue>
    </source>
</reference>
<organism evidence="1 2">
    <name type="scientific">Ilyodon furcidens</name>
    <name type="common">goldbreast splitfin</name>
    <dbReference type="NCBI Taxonomy" id="33524"/>
    <lineage>
        <taxon>Eukaryota</taxon>
        <taxon>Metazoa</taxon>
        <taxon>Chordata</taxon>
        <taxon>Craniata</taxon>
        <taxon>Vertebrata</taxon>
        <taxon>Euteleostomi</taxon>
        <taxon>Actinopterygii</taxon>
        <taxon>Neopterygii</taxon>
        <taxon>Teleostei</taxon>
        <taxon>Neoteleostei</taxon>
        <taxon>Acanthomorphata</taxon>
        <taxon>Ovalentaria</taxon>
        <taxon>Atherinomorphae</taxon>
        <taxon>Cyprinodontiformes</taxon>
        <taxon>Goodeidae</taxon>
        <taxon>Ilyodon</taxon>
    </lineage>
</organism>
<protein>
    <submittedName>
        <fullName evidence="1">Uncharacterized protein</fullName>
    </submittedName>
</protein>
<keyword evidence="2" id="KW-1185">Reference proteome</keyword>
<evidence type="ECO:0000313" key="2">
    <source>
        <dbReference type="Proteomes" id="UP001482620"/>
    </source>
</evidence>
<accession>A0ABV0V097</accession>
<gene>
    <name evidence="1" type="ORF">ILYODFUR_036241</name>
</gene>
<name>A0ABV0V097_9TELE</name>
<evidence type="ECO:0000313" key="1">
    <source>
        <dbReference type="EMBL" id="MEQ2250085.1"/>
    </source>
</evidence>
<comment type="caution">
    <text evidence="1">The sequence shown here is derived from an EMBL/GenBank/DDBJ whole genome shotgun (WGS) entry which is preliminary data.</text>
</comment>
<dbReference type="EMBL" id="JAHRIQ010088357">
    <property type="protein sequence ID" value="MEQ2250085.1"/>
    <property type="molecule type" value="Genomic_DNA"/>
</dbReference>
<proteinExistence type="predicted"/>